<reference evidence="2 3" key="1">
    <citation type="submission" date="2017-04" db="EMBL/GenBank/DDBJ databases">
        <title>Complete genome sequence of Flavobacterium kingsejong AJ004.</title>
        <authorList>
            <person name="Lee P.C."/>
        </authorList>
    </citation>
    <scope>NUCLEOTIDE SEQUENCE [LARGE SCALE GENOMIC DNA]</scope>
    <source>
        <strain evidence="2 3">AJ004</strain>
    </source>
</reference>
<sequence>MKAIVTISIMFLLSLIGHSQGKETIYILFEESTTNTIKESLKFKYFYLKPKIDNSYFIYDSVKNGAVPIYYKEIKDKLLPIEMVNQKVKSILEKKASAFEKSTKKKGISSEILPIILMIFSIIYISMRKKAI</sequence>
<organism evidence="2 3">
    <name type="scientific">Flavobacterium kingsejongi</name>
    <dbReference type="NCBI Taxonomy" id="1678728"/>
    <lineage>
        <taxon>Bacteria</taxon>
        <taxon>Pseudomonadati</taxon>
        <taxon>Bacteroidota</taxon>
        <taxon>Flavobacteriia</taxon>
        <taxon>Flavobacteriales</taxon>
        <taxon>Flavobacteriaceae</taxon>
        <taxon>Flavobacterium</taxon>
    </lineage>
</organism>
<evidence type="ECO:0000256" key="1">
    <source>
        <dbReference type="SAM" id="Phobius"/>
    </source>
</evidence>
<dbReference type="EMBL" id="CP020919">
    <property type="protein sequence ID" value="AWG24750.1"/>
    <property type="molecule type" value="Genomic_DNA"/>
</dbReference>
<proteinExistence type="predicted"/>
<feature type="transmembrane region" description="Helical" evidence="1">
    <location>
        <begin position="108"/>
        <end position="127"/>
    </location>
</feature>
<dbReference type="RefSeq" id="WP_108736380.1">
    <property type="nucleotide sequence ID" value="NZ_CP020919.1"/>
</dbReference>
<protein>
    <submittedName>
        <fullName evidence="2">Uncharacterized protein</fullName>
    </submittedName>
</protein>
<dbReference type="AlphaFoldDB" id="A0A2S1LLV4"/>
<dbReference type="Proteomes" id="UP000244677">
    <property type="component" value="Chromosome"/>
</dbReference>
<keyword evidence="1" id="KW-0812">Transmembrane</keyword>
<gene>
    <name evidence="2" type="ORF">FK004_05660</name>
</gene>
<dbReference type="KEGG" id="fki:FK004_05660"/>
<name>A0A2S1LLV4_9FLAO</name>
<evidence type="ECO:0000313" key="3">
    <source>
        <dbReference type="Proteomes" id="UP000244677"/>
    </source>
</evidence>
<accession>A0A2S1LLV4</accession>
<evidence type="ECO:0000313" key="2">
    <source>
        <dbReference type="EMBL" id="AWG24750.1"/>
    </source>
</evidence>
<keyword evidence="1" id="KW-1133">Transmembrane helix</keyword>
<keyword evidence="3" id="KW-1185">Reference proteome</keyword>
<keyword evidence="1" id="KW-0472">Membrane</keyword>